<dbReference type="GO" id="GO:0005576">
    <property type="term" value="C:extracellular region"/>
    <property type="evidence" value="ECO:0007669"/>
    <property type="project" value="InterPro"/>
</dbReference>
<keyword evidence="3" id="KW-1185">Reference proteome</keyword>
<dbReference type="RefSeq" id="XP_013406739.1">
    <property type="nucleotide sequence ID" value="XM_013551285.1"/>
</dbReference>
<dbReference type="GO" id="GO:0008061">
    <property type="term" value="F:chitin binding"/>
    <property type="evidence" value="ECO:0007669"/>
    <property type="project" value="InterPro"/>
</dbReference>
<dbReference type="SUPFAM" id="SSF57625">
    <property type="entry name" value="Invertebrate chitin-binding proteins"/>
    <property type="match status" value="1"/>
</dbReference>
<evidence type="ECO:0000259" key="2">
    <source>
        <dbReference type="PROSITE" id="PS50940"/>
    </source>
</evidence>
<dbReference type="PROSITE" id="PS50940">
    <property type="entry name" value="CHIT_BIND_II"/>
    <property type="match status" value="1"/>
</dbReference>
<dbReference type="AlphaFoldDB" id="A0A1S3JA35"/>
<evidence type="ECO:0000313" key="3">
    <source>
        <dbReference type="Proteomes" id="UP000085678"/>
    </source>
</evidence>
<feature type="signal peptide" evidence="1">
    <location>
        <begin position="1"/>
        <end position="28"/>
    </location>
</feature>
<dbReference type="InterPro" id="IPR002557">
    <property type="entry name" value="Chitin-bd_dom"/>
</dbReference>
<proteinExistence type="predicted"/>
<dbReference type="Gene3D" id="2.170.140.10">
    <property type="entry name" value="Chitin binding domain"/>
    <property type="match status" value="1"/>
</dbReference>
<reference evidence="4" key="1">
    <citation type="submission" date="2025-08" db="UniProtKB">
        <authorList>
            <consortium name="RefSeq"/>
        </authorList>
    </citation>
    <scope>IDENTIFICATION</scope>
    <source>
        <tissue evidence="4">Gonads</tissue>
    </source>
</reference>
<feature type="chain" id="PRO_5010291740" evidence="1">
    <location>
        <begin position="29"/>
        <end position="147"/>
    </location>
</feature>
<organism evidence="3 4">
    <name type="scientific">Lingula anatina</name>
    <name type="common">Brachiopod</name>
    <name type="synonym">Lingula unguis</name>
    <dbReference type="NCBI Taxonomy" id="7574"/>
    <lineage>
        <taxon>Eukaryota</taxon>
        <taxon>Metazoa</taxon>
        <taxon>Spiralia</taxon>
        <taxon>Lophotrochozoa</taxon>
        <taxon>Brachiopoda</taxon>
        <taxon>Linguliformea</taxon>
        <taxon>Lingulata</taxon>
        <taxon>Lingulida</taxon>
        <taxon>Linguloidea</taxon>
        <taxon>Lingulidae</taxon>
        <taxon>Lingula</taxon>
    </lineage>
</organism>
<protein>
    <submittedName>
        <fullName evidence="4">Uncharacterized protein LOC106171127</fullName>
    </submittedName>
</protein>
<evidence type="ECO:0000313" key="4">
    <source>
        <dbReference type="RefSeq" id="XP_013406739.1"/>
    </source>
</evidence>
<feature type="domain" description="Chitin-binding type-2" evidence="2">
    <location>
        <begin position="31"/>
        <end position="92"/>
    </location>
</feature>
<keyword evidence="1" id="KW-0732">Signal</keyword>
<dbReference type="OrthoDB" id="6020543at2759"/>
<dbReference type="GeneID" id="106171127"/>
<dbReference type="Pfam" id="PF01607">
    <property type="entry name" value="CBM_14"/>
    <property type="match status" value="1"/>
</dbReference>
<sequence>MATTVKKVFVGLMFIFFTVDFGAPQAVSKDVYQCPRRQPTFRSGHSVPHPGTCNRYIICSYGTAFSFKCQKGLVYEPRSKSCVFPWQYECIPKTTRRQKKTTAASRTKSIPITSLRHHCRSSSFMLNKTACSRTVTLNLSCPDLHYY</sequence>
<accession>A0A1S3JA35</accession>
<dbReference type="SMART" id="SM00494">
    <property type="entry name" value="ChtBD2"/>
    <property type="match status" value="1"/>
</dbReference>
<dbReference type="KEGG" id="lak:106171127"/>
<gene>
    <name evidence="4" type="primary">LOC106171127</name>
</gene>
<name>A0A1S3JA35_LINAN</name>
<dbReference type="Proteomes" id="UP000085678">
    <property type="component" value="Unplaced"/>
</dbReference>
<dbReference type="InterPro" id="IPR036508">
    <property type="entry name" value="Chitin-bd_dom_sf"/>
</dbReference>
<evidence type="ECO:0000256" key="1">
    <source>
        <dbReference type="SAM" id="SignalP"/>
    </source>
</evidence>
<dbReference type="InParanoid" id="A0A1S3JA35"/>